<dbReference type="Pfam" id="PF07729">
    <property type="entry name" value="FCD"/>
    <property type="match status" value="1"/>
</dbReference>
<evidence type="ECO:0000256" key="1">
    <source>
        <dbReference type="ARBA" id="ARBA00023015"/>
    </source>
</evidence>
<dbReference type="PANTHER" id="PTHR43537">
    <property type="entry name" value="TRANSCRIPTIONAL REGULATOR, GNTR FAMILY"/>
    <property type="match status" value="1"/>
</dbReference>
<organism evidence="5 6">
    <name type="scientific">Parasphingopyxis marina</name>
    <dbReference type="NCBI Taxonomy" id="2761622"/>
    <lineage>
        <taxon>Bacteria</taxon>
        <taxon>Pseudomonadati</taxon>
        <taxon>Pseudomonadota</taxon>
        <taxon>Alphaproteobacteria</taxon>
        <taxon>Sphingomonadales</taxon>
        <taxon>Sphingomonadaceae</taxon>
        <taxon>Parasphingopyxis</taxon>
    </lineage>
</organism>
<evidence type="ECO:0000313" key="5">
    <source>
        <dbReference type="EMBL" id="MBC2776633.1"/>
    </source>
</evidence>
<gene>
    <name evidence="5" type="ORF">H6P80_03265</name>
</gene>
<proteinExistence type="predicted"/>
<dbReference type="PROSITE" id="PS50949">
    <property type="entry name" value="HTH_GNTR"/>
    <property type="match status" value="1"/>
</dbReference>
<dbReference type="InterPro" id="IPR008920">
    <property type="entry name" value="TF_FadR/GntR_C"/>
</dbReference>
<comment type="caution">
    <text evidence="5">The sequence shown here is derived from an EMBL/GenBank/DDBJ whole genome shotgun (WGS) entry which is preliminary data.</text>
</comment>
<evidence type="ECO:0000313" key="6">
    <source>
        <dbReference type="Proteomes" id="UP000564378"/>
    </source>
</evidence>
<keyword evidence="3" id="KW-0804">Transcription</keyword>
<protein>
    <submittedName>
        <fullName evidence="5">FadR family transcriptional regulator</fullName>
    </submittedName>
</protein>
<dbReference type="InterPro" id="IPR036388">
    <property type="entry name" value="WH-like_DNA-bd_sf"/>
</dbReference>
<dbReference type="PRINTS" id="PR00035">
    <property type="entry name" value="HTHGNTR"/>
</dbReference>
<keyword evidence="6" id="KW-1185">Reference proteome</keyword>
<dbReference type="Pfam" id="PF00392">
    <property type="entry name" value="GntR"/>
    <property type="match status" value="1"/>
</dbReference>
<evidence type="ECO:0000256" key="2">
    <source>
        <dbReference type="ARBA" id="ARBA00023125"/>
    </source>
</evidence>
<keyword evidence="1" id="KW-0805">Transcription regulation</keyword>
<reference evidence="5 6" key="1">
    <citation type="submission" date="2020-08" db="EMBL/GenBank/DDBJ databases">
        <title>Draft genome sequence of Parasphingopyxis sp. GrpM-11.</title>
        <authorList>
            <person name="Oh J."/>
            <person name="Roh D.-H."/>
        </authorList>
    </citation>
    <scope>NUCLEOTIDE SEQUENCE [LARGE SCALE GENOMIC DNA]</scope>
    <source>
        <strain evidence="5 6">GrpM-11</strain>
    </source>
</reference>
<dbReference type="GO" id="GO:0003700">
    <property type="term" value="F:DNA-binding transcription factor activity"/>
    <property type="evidence" value="ECO:0007669"/>
    <property type="project" value="InterPro"/>
</dbReference>
<dbReference type="GO" id="GO:0003677">
    <property type="term" value="F:DNA binding"/>
    <property type="evidence" value="ECO:0007669"/>
    <property type="project" value="UniProtKB-KW"/>
</dbReference>
<dbReference type="SMART" id="SM00895">
    <property type="entry name" value="FCD"/>
    <property type="match status" value="1"/>
</dbReference>
<dbReference type="AlphaFoldDB" id="A0A842HVW7"/>
<dbReference type="InterPro" id="IPR000524">
    <property type="entry name" value="Tscrpt_reg_HTH_GntR"/>
</dbReference>
<evidence type="ECO:0000259" key="4">
    <source>
        <dbReference type="PROSITE" id="PS50949"/>
    </source>
</evidence>
<dbReference type="RefSeq" id="WP_185799902.1">
    <property type="nucleotide sequence ID" value="NZ_JACJVJ010000001.1"/>
</dbReference>
<dbReference type="Gene3D" id="1.20.120.530">
    <property type="entry name" value="GntR ligand-binding domain-like"/>
    <property type="match status" value="1"/>
</dbReference>
<dbReference type="SUPFAM" id="SSF48008">
    <property type="entry name" value="GntR ligand-binding domain-like"/>
    <property type="match status" value="1"/>
</dbReference>
<dbReference type="Gene3D" id="1.10.10.10">
    <property type="entry name" value="Winged helix-like DNA-binding domain superfamily/Winged helix DNA-binding domain"/>
    <property type="match status" value="1"/>
</dbReference>
<dbReference type="SUPFAM" id="SSF46785">
    <property type="entry name" value="Winged helix' DNA-binding domain"/>
    <property type="match status" value="1"/>
</dbReference>
<evidence type="ECO:0000256" key="3">
    <source>
        <dbReference type="ARBA" id="ARBA00023163"/>
    </source>
</evidence>
<dbReference type="PANTHER" id="PTHR43537:SF5">
    <property type="entry name" value="UXU OPERON TRANSCRIPTIONAL REGULATOR"/>
    <property type="match status" value="1"/>
</dbReference>
<keyword evidence="2" id="KW-0238">DNA-binding</keyword>
<dbReference type="EMBL" id="JACJVJ010000001">
    <property type="protein sequence ID" value="MBC2776633.1"/>
    <property type="molecule type" value="Genomic_DNA"/>
</dbReference>
<name>A0A842HVW7_9SPHN</name>
<sequence>MTMMKPNHKPLSKRSLKASEMVARDIVTFITEGGYSTGDMLPREQLMQEQFQVGRGSLREALRLLEVQGLIAIKPGVSGGPIVGEASATGLARTLSLFFRMLGATYEDVSDALLILAPLVARRAARNGNRDEIAKELQEVLEVSECDGQTATESTRNAAQFHTTLNRLNGNPVLALLTEALGALFNEHIVTHSDASGILPHCRNDHRLIADAVIARDSDNAAQLSYDHMKSLIEFHRTRVPAIFNEPVQWR</sequence>
<dbReference type="InterPro" id="IPR036390">
    <property type="entry name" value="WH_DNA-bd_sf"/>
</dbReference>
<dbReference type="InterPro" id="IPR011711">
    <property type="entry name" value="GntR_C"/>
</dbReference>
<dbReference type="Proteomes" id="UP000564378">
    <property type="component" value="Unassembled WGS sequence"/>
</dbReference>
<dbReference type="SMART" id="SM00345">
    <property type="entry name" value="HTH_GNTR"/>
    <property type="match status" value="1"/>
</dbReference>
<accession>A0A842HVW7</accession>
<feature type="domain" description="HTH gntR-type" evidence="4">
    <location>
        <begin position="16"/>
        <end position="86"/>
    </location>
</feature>